<protein>
    <recommendedName>
        <fullName evidence="5">CENP-V/GFA domain-containing protein</fullName>
    </recommendedName>
</protein>
<dbReference type="GO" id="GO:0016846">
    <property type="term" value="F:carbon-sulfur lyase activity"/>
    <property type="evidence" value="ECO:0007669"/>
    <property type="project" value="InterPro"/>
</dbReference>
<keyword evidence="2" id="KW-0479">Metal-binding</keyword>
<evidence type="ECO:0000256" key="4">
    <source>
        <dbReference type="ARBA" id="ARBA00023239"/>
    </source>
</evidence>
<sequence length="150" mass="16926">MIKGSCACGRIQYQTQAQPLSVDACHCGTCQKAGGPFLGFADFPVSELQWTHQPPDMWTRSEIADRGYCNVCGSSLSMQYRFQDVIGITLGTIQAGTSLPRLGTHIFLKEKAPWFVLPDDGAQRWDEFPPEFQQKLDQWNQGRRKSERPE</sequence>
<dbReference type="RefSeq" id="XP_007723230.1">
    <property type="nucleotide sequence ID" value="XM_007725040.1"/>
</dbReference>
<dbReference type="PANTHER" id="PTHR33337">
    <property type="entry name" value="GFA DOMAIN-CONTAINING PROTEIN"/>
    <property type="match status" value="1"/>
</dbReference>
<dbReference type="GeneID" id="19159029"/>
<dbReference type="InterPro" id="IPR011057">
    <property type="entry name" value="Mss4-like_sf"/>
</dbReference>
<evidence type="ECO:0000313" key="6">
    <source>
        <dbReference type="EMBL" id="EXJ91036.1"/>
    </source>
</evidence>
<name>W9YP74_9EURO</name>
<dbReference type="PANTHER" id="PTHR33337:SF40">
    <property type="entry name" value="CENP-V_GFA DOMAIN-CONTAINING PROTEIN-RELATED"/>
    <property type="match status" value="1"/>
</dbReference>
<dbReference type="GO" id="GO:0046872">
    <property type="term" value="F:metal ion binding"/>
    <property type="evidence" value="ECO:0007669"/>
    <property type="project" value="UniProtKB-KW"/>
</dbReference>
<dbReference type="Gene3D" id="3.90.1590.10">
    <property type="entry name" value="glutathione-dependent formaldehyde- activating enzyme (gfa)"/>
    <property type="match status" value="1"/>
</dbReference>
<feature type="domain" description="CENP-V/GFA" evidence="5">
    <location>
        <begin position="2"/>
        <end position="126"/>
    </location>
</feature>
<keyword evidence="7" id="KW-1185">Reference proteome</keyword>
<dbReference type="Pfam" id="PF04828">
    <property type="entry name" value="GFA"/>
    <property type="match status" value="1"/>
</dbReference>
<dbReference type="HOGENOM" id="CLU_055491_4_0_1"/>
<dbReference type="SUPFAM" id="SSF51316">
    <property type="entry name" value="Mss4-like"/>
    <property type="match status" value="1"/>
</dbReference>
<comment type="caution">
    <text evidence="6">The sequence shown here is derived from an EMBL/GenBank/DDBJ whole genome shotgun (WGS) entry which is preliminary data.</text>
</comment>
<dbReference type="Proteomes" id="UP000019484">
    <property type="component" value="Unassembled WGS sequence"/>
</dbReference>
<dbReference type="EMBL" id="AMWN01000003">
    <property type="protein sequence ID" value="EXJ91036.1"/>
    <property type="molecule type" value="Genomic_DNA"/>
</dbReference>
<evidence type="ECO:0000256" key="1">
    <source>
        <dbReference type="ARBA" id="ARBA00005495"/>
    </source>
</evidence>
<comment type="similarity">
    <text evidence="1">Belongs to the Gfa family.</text>
</comment>
<evidence type="ECO:0000259" key="5">
    <source>
        <dbReference type="PROSITE" id="PS51891"/>
    </source>
</evidence>
<organism evidence="6 7">
    <name type="scientific">Capronia coronata CBS 617.96</name>
    <dbReference type="NCBI Taxonomy" id="1182541"/>
    <lineage>
        <taxon>Eukaryota</taxon>
        <taxon>Fungi</taxon>
        <taxon>Dikarya</taxon>
        <taxon>Ascomycota</taxon>
        <taxon>Pezizomycotina</taxon>
        <taxon>Eurotiomycetes</taxon>
        <taxon>Chaetothyriomycetidae</taxon>
        <taxon>Chaetothyriales</taxon>
        <taxon>Herpotrichiellaceae</taxon>
        <taxon>Capronia</taxon>
    </lineage>
</organism>
<dbReference type="OrthoDB" id="6329284at2759"/>
<evidence type="ECO:0000256" key="2">
    <source>
        <dbReference type="ARBA" id="ARBA00022723"/>
    </source>
</evidence>
<dbReference type="AlphaFoldDB" id="W9YP74"/>
<dbReference type="PROSITE" id="PS51891">
    <property type="entry name" value="CENP_V_GFA"/>
    <property type="match status" value="1"/>
</dbReference>
<dbReference type="eggNOG" id="ENOG502SU3E">
    <property type="taxonomic scope" value="Eukaryota"/>
</dbReference>
<gene>
    <name evidence="6" type="ORF">A1O1_04143</name>
</gene>
<keyword evidence="3" id="KW-0862">Zinc</keyword>
<evidence type="ECO:0000313" key="7">
    <source>
        <dbReference type="Proteomes" id="UP000019484"/>
    </source>
</evidence>
<proteinExistence type="inferred from homology"/>
<dbReference type="InterPro" id="IPR006913">
    <property type="entry name" value="CENP-V/GFA"/>
</dbReference>
<dbReference type="STRING" id="1182541.W9YP74"/>
<reference evidence="6 7" key="1">
    <citation type="submission" date="2013-03" db="EMBL/GenBank/DDBJ databases">
        <title>The Genome Sequence of Capronia coronata CBS 617.96.</title>
        <authorList>
            <consortium name="The Broad Institute Genomics Platform"/>
            <person name="Cuomo C."/>
            <person name="de Hoog S."/>
            <person name="Gorbushina A."/>
            <person name="Walker B."/>
            <person name="Young S.K."/>
            <person name="Zeng Q."/>
            <person name="Gargeya S."/>
            <person name="Fitzgerald M."/>
            <person name="Haas B."/>
            <person name="Abouelleil A."/>
            <person name="Allen A.W."/>
            <person name="Alvarado L."/>
            <person name="Arachchi H.M."/>
            <person name="Berlin A.M."/>
            <person name="Chapman S.B."/>
            <person name="Gainer-Dewar J."/>
            <person name="Goldberg J."/>
            <person name="Griggs A."/>
            <person name="Gujja S."/>
            <person name="Hansen M."/>
            <person name="Howarth C."/>
            <person name="Imamovic A."/>
            <person name="Ireland A."/>
            <person name="Larimer J."/>
            <person name="McCowan C."/>
            <person name="Murphy C."/>
            <person name="Pearson M."/>
            <person name="Poon T.W."/>
            <person name="Priest M."/>
            <person name="Roberts A."/>
            <person name="Saif S."/>
            <person name="Shea T."/>
            <person name="Sisk P."/>
            <person name="Sykes S."/>
            <person name="Wortman J."/>
            <person name="Nusbaum C."/>
            <person name="Birren B."/>
        </authorList>
    </citation>
    <scope>NUCLEOTIDE SEQUENCE [LARGE SCALE GENOMIC DNA]</scope>
    <source>
        <strain evidence="6 7">CBS 617.96</strain>
    </source>
</reference>
<evidence type="ECO:0000256" key="3">
    <source>
        <dbReference type="ARBA" id="ARBA00022833"/>
    </source>
</evidence>
<accession>W9YP74</accession>
<keyword evidence="4" id="KW-0456">Lyase</keyword>